<dbReference type="EMBL" id="KB743814">
    <property type="protein sequence ID" value="EOA96991.1"/>
    <property type="molecule type" value="Genomic_DNA"/>
</dbReference>
<protein>
    <submittedName>
        <fullName evidence="2">Uncharacterized protein</fullName>
    </submittedName>
</protein>
<evidence type="ECO:0000313" key="3">
    <source>
        <dbReference type="Proteomes" id="UP000296049"/>
    </source>
</evidence>
<gene>
    <name evidence="2" type="ORF">Anapl_11393</name>
</gene>
<feature type="region of interest" description="Disordered" evidence="1">
    <location>
        <begin position="1"/>
        <end position="21"/>
    </location>
</feature>
<keyword evidence="3" id="KW-1185">Reference proteome</keyword>
<organism evidence="2 3">
    <name type="scientific">Anas platyrhynchos</name>
    <name type="common">Mallard</name>
    <name type="synonym">Anas boschas</name>
    <dbReference type="NCBI Taxonomy" id="8839"/>
    <lineage>
        <taxon>Eukaryota</taxon>
        <taxon>Metazoa</taxon>
        <taxon>Chordata</taxon>
        <taxon>Craniata</taxon>
        <taxon>Vertebrata</taxon>
        <taxon>Euteleostomi</taxon>
        <taxon>Archelosauria</taxon>
        <taxon>Archosauria</taxon>
        <taxon>Dinosauria</taxon>
        <taxon>Saurischia</taxon>
        <taxon>Theropoda</taxon>
        <taxon>Coelurosauria</taxon>
        <taxon>Aves</taxon>
        <taxon>Neognathae</taxon>
        <taxon>Galloanserae</taxon>
        <taxon>Anseriformes</taxon>
        <taxon>Anatidae</taxon>
        <taxon>Anatinae</taxon>
        <taxon>Anas</taxon>
    </lineage>
</organism>
<feature type="region of interest" description="Disordered" evidence="1">
    <location>
        <begin position="102"/>
        <end position="145"/>
    </location>
</feature>
<evidence type="ECO:0000313" key="2">
    <source>
        <dbReference type="EMBL" id="EOA96991.1"/>
    </source>
</evidence>
<evidence type="ECO:0000256" key="1">
    <source>
        <dbReference type="SAM" id="MobiDB-lite"/>
    </source>
</evidence>
<name>R0JJ18_ANAPL</name>
<sequence>MHYYQSSTRTLRDGSKQSHSQVVQFTSNNHNQIWLLSLRDASPPKTLRKYTTEQNIRVGTTPIHLVLSGKSLPCYLKEDHLRIVTELWLSKARKDALLLGDSSYAPRKPPCTQGRRGEHTKSPRPWQASHMQHEEPDFSQETQQIDGGETLSRKPVTSLMVPGVLLCSVSPSQKHCQRIFATEASPFTRGFPSKLSFSALEFQWHKENNSFYGSMHW</sequence>
<dbReference type="AlphaFoldDB" id="R0JJ18"/>
<dbReference type="Proteomes" id="UP000296049">
    <property type="component" value="Unassembled WGS sequence"/>
</dbReference>
<reference evidence="3" key="1">
    <citation type="journal article" date="2013" name="Nat. Genet.">
        <title>The duck genome and transcriptome provide insight into an avian influenza virus reservoir species.</title>
        <authorList>
            <person name="Huang Y."/>
            <person name="Li Y."/>
            <person name="Burt D.W."/>
            <person name="Chen H."/>
            <person name="Zhang Y."/>
            <person name="Qian W."/>
            <person name="Kim H."/>
            <person name="Gan S."/>
            <person name="Zhao Y."/>
            <person name="Li J."/>
            <person name="Yi K."/>
            <person name="Feng H."/>
            <person name="Zhu P."/>
            <person name="Li B."/>
            <person name="Liu Q."/>
            <person name="Fairley S."/>
            <person name="Magor K.E."/>
            <person name="Du Z."/>
            <person name="Hu X."/>
            <person name="Goodman L."/>
            <person name="Tafer H."/>
            <person name="Vignal A."/>
            <person name="Lee T."/>
            <person name="Kim K.W."/>
            <person name="Sheng Z."/>
            <person name="An Y."/>
            <person name="Searle S."/>
            <person name="Herrero J."/>
            <person name="Groenen M.A."/>
            <person name="Crooijmans R.P."/>
            <person name="Faraut T."/>
            <person name="Cai Q."/>
            <person name="Webster R.G."/>
            <person name="Aldridge J.R."/>
            <person name="Warren W.C."/>
            <person name="Bartschat S."/>
            <person name="Kehr S."/>
            <person name="Marz M."/>
            <person name="Stadler P.F."/>
            <person name="Smith J."/>
            <person name="Kraus R.H."/>
            <person name="Zhao Y."/>
            <person name="Ren L."/>
            <person name="Fei J."/>
            <person name="Morisson M."/>
            <person name="Kaiser P."/>
            <person name="Griffin D.K."/>
            <person name="Rao M."/>
            <person name="Pitel F."/>
            <person name="Wang J."/>
            <person name="Li N."/>
        </authorList>
    </citation>
    <scope>NUCLEOTIDE SEQUENCE [LARGE SCALE GENOMIC DNA]</scope>
</reference>
<accession>R0JJ18</accession>
<proteinExistence type="predicted"/>